<dbReference type="EMBL" id="AOSK01000111">
    <property type="protein sequence ID" value="EYD74583.1"/>
    <property type="molecule type" value="Genomic_DNA"/>
</dbReference>
<evidence type="ECO:0000313" key="2">
    <source>
        <dbReference type="EMBL" id="EYD74583.1"/>
    </source>
</evidence>
<dbReference type="RefSeq" id="WP_169791203.1">
    <property type="nucleotide sequence ID" value="NZ_KK088604.1"/>
</dbReference>
<keyword evidence="3" id="KW-1185">Reference proteome</keyword>
<dbReference type="HOGENOM" id="CLU_209847_0_0_5"/>
<dbReference type="Proteomes" id="UP000019666">
    <property type="component" value="Unassembled WGS sequence"/>
</dbReference>
<name>A0A017HKC4_9RHOB</name>
<evidence type="ECO:0000256" key="1">
    <source>
        <dbReference type="SAM" id="SignalP"/>
    </source>
</evidence>
<dbReference type="PROSITE" id="PS51257">
    <property type="entry name" value="PROKAR_LIPOPROTEIN"/>
    <property type="match status" value="1"/>
</dbReference>
<feature type="chain" id="PRO_5001493225" description="Argininosuccinate lyase" evidence="1">
    <location>
        <begin position="17"/>
        <end position="56"/>
    </location>
</feature>
<accession>A0A017HKC4</accession>
<sequence>MRIAALLGLLALAACGADGPPMRPGASVGVGVSDSGVAFGGGFEASNGTVSVGVGL</sequence>
<evidence type="ECO:0000313" key="3">
    <source>
        <dbReference type="Proteomes" id="UP000019666"/>
    </source>
</evidence>
<feature type="signal peptide" evidence="1">
    <location>
        <begin position="1"/>
        <end position="16"/>
    </location>
</feature>
<reference evidence="2 3" key="1">
    <citation type="submission" date="2013-02" db="EMBL/GenBank/DDBJ databases">
        <authorList>
            <person name="Fiebig A."/>
            <person name="Goeker M."/>
            <person name="Klenk H.-P.P."/>
        </authorList>
    </citation>
    <scope>NUCLEOTIDE SEQUENCE [LARGE SCALE GENOMIC DNA]</scope>
    <source>
        <strain evidence="2 3">DSM 19309</strain>
    </source>
</reference>
<proteinExistence type="predicted"/>
<evidence type="ECO:0008006" key="4">
    <source>
        <dbReference type="Google" id="ProtNLM"/>
    </source>
</evidence>
<gene>
    <name evidence="2" type="ORF">Rumeso_03879</name>
</gene>
<dbReference type="AlphaFoldDB" id="A0A017HKC4"/>
<protein>
    <recommendedName>
        <fullName evidence="4">Argininosuccinate lyase</fullName>
    </recommendedName>
</protein>
<comment type="caution">
    <text evidence="2">The sequence shown here is derived from an EMBL/GenBank/DDBJ whole genome shotgun (WGS) entry which is preliminary data.</text>
</comment>
<dbReference type="PATRIC" id="fig|442562.3.peg.3826"/>
<keyword evidence="1" id="KW-0732">Signal</keyword>
<dbReference type="STRING" id="442562.Rumeso_03879"/>
<organism evidence="2 3">
    <name type="scientific">Rubellimicrobium mesophilum DSM 19309</name>
    <dbReference type="NCBI Taxonomy" id="442562"/>
    <lineage>
        <taxon>Bacteria</taxon>
        <taxon>Pseudomonadati</taxon>
        <taxon>Pseudomonadota</taxon>
        <taxon>Alphaproteobacteria</taxon>
        <taxon>Rhodobacterales</taxon>
        <taxon>Roseobacteraceae</taxon>
        <taxon>Rubellimicrobium</taxon>
    </lineage>
</organism>